<organism evidence="2 3">
    <name type="scientific">Methylogaea oryzae</name>
    <dbReference type="NCBI Taxonomy" id="1295382"/>
    <lineage>
        <taxon>Bacteria</taxon>
        <taxon>Pseudomonadati</taxon>
        <taxon>Pseudomonadota</taxon>
        <taxon>Gammaproteobacteria</taxon>
        <taxon>Methylococcales</taxon>
        <taxon>Methylococcaceae</taxon>
        <taxon>Methylogaea</taxon>
    </lineage>
</organism>
<sequence length="339" mass="37421">MHIRKRSAFLIFCLVAIAAFVLGSATSERFPIVSGVLKLVTPWDSPEIAEYPKGFRRIAFVSSNDGTKQPAFFRPSTGDKKRPLLVSLHTWSGTYEQADPLALKAQENNWNYIHPDFRGPNWTKEACLSDKVIADIDDAISFAIQDGSVDKDNIFVVGVSGGGYTALGVSQRTSHRLKAVLVWVPISDLNSWYKQSRQREDDYADSILRCTSSGAVLDEAEAAKRSPINWISSRPSEAIVEIYAGINDGYSGAVPITHALLFFNKIARMQGKKEDIISESQMMRLLSKEIDVPKGALQGDGRIIFTKSSGKTAINIFEGGHEMLTDYCAQRIKELAATP</sequence>
<dbReference type="KEGG" id="moz:MoryE10_08040"/>
<evidence type="ECO:0000313" key="2">
    <source>
        <dbReference type="EMBL" id="BBL70198.1"/>
    </source>
</evidence>
<dbReference type="InterPro" id="IPR001375">
    <property type="entry name" value="Peptidase_S9_cat"/>
</dbReference>
<dbReference type="GO" id="GO:0008236">
    <property type="term" value="F:serine-type peptidase activity"/>
    <property type="evidence" value="ECO:0007669"/>
    <property type="project" value="InterPro"/>
</dbReference>
<dbReference type="RefSeq" id="WP_054773119.1">
    <property type="nucleotide sequence ID" value="NZ_AP019782.1"/>
</dbReference>
<dbReference type="EMBL" id="AP019782">
    <property type="protein sequence ID" value="BBL70198.1"/>
    <property type="molecule type" value="Genomic_DNA"/>
</dbReference>
<protein>
    <recommendedName>
        <fullName evidence="1">Peptidase S9 prolyl oligopeptidase catalytic domain-containing protein</fullName>
    </recommendedName>
</protein>
<dbReference type="GO" id="GO:0006508">
    <property type="term" value="P:proteolysis"/>
    <property type="evidence" value="ECO:0007669"/>
    <property type="project" value="InterPro"/>
</dbReference>
<dbReference type="Pfam" id="PF00326">
    <property type="entry name" value="Peptidase_S9"/>
    <property type="match status" value="1"/>
</dbReference>
<accession>A0A8D5AGA8</accession>
<reference evidence="2" key="1">
    <citation type="submission" date="2019-06" db="EMBL/GenBank/DDBJ databases">
        <title>Complete genome sequence of Methylogaea oryzae strain JCM16910.</title>
        <authorList>
            <person name="Asakawa S."/>
        </authorList>
    </citation>
    <scope>NUCLEOTIDE SEQUENCE</scope>
    <source>
        <strain evidence="2">E10</strain>
    </source>
</reference>
<dbReference type="AlphaFoldDB" id="A0A8D5AGA8"/>
<dbReference type="Proteomes" id="UP000824988">
    <property type="component" value="Chromosome"/>
</dbReference>
<keyword evidence="3" id="KW-1185">Reference proteome</keyword>
<evidence type="ECO:0000259" key="1">
    <source>
        <dbReference type="Pfam" id="PF00326"/>
    </source>
</evidence>
<proteinExistence type="predicted"/>
<name>A0A8D5AGA8_9GAMM</name>
<feature type="domain" description="Peptidase S9 prolyl oligopeptidase catalytic" evidence="1">
    <location>
        <begin position="127"/>
        <end position="233"/>
    </location>
</feature>
<dbReference type="Gene3D" id="3.40.50.1820">
    <property type="entry name" value="alpha/beta hydrolase"/>
    <property type="match status" value="1"/>
</dbReference>
<dbReference type="InterPro" id="IPR029058">
    <property type="entry name" value="AB_hydrolase_fold"/>
</dbReference>
<evidence type="ECO:0000313" key="3">
    <source>
        <dbReference type="Proteomes" id="UP000824988"/>
    </source>
</evidence>
<dbReference type="SUPFAM" id="SSF53474">
    <property type="entry name" value="alpha/beta-Hydrolases"/>
    <property type="match status" value="1"/>
</dbReference>
<gene>
    <name evidence="2" type="ORF">MoryE10_08040</name>
</gene>